<dbReference type="EMBL" id="MU865927">
    <property type="protein sequence ID" value="KAK4451692.1"/>
    <property type="molecule type" value="Genomic_DNA"/>
</dbReference>
<sequence>MAAPVKTLTVAEQIQQLNAARKIVLENASYYDRIVKGILPIIGPSSPVELRRWGAEFLAESLSTPALSSRDKENLTVAILETLRSLVESPSEDPLVLKASVIAGASAYPIAMRWIIHNSYHKESWDSISAIKGRILRMWDGAPTPVKICCIKFVQRVILTQTASNGMEQKVGGLDVSLSMIPPNHPLLDPRLLEAEAAGLLDRLLGVLQDNSSDALLVDATLNTLAVLARTRPTTSARIMNKVLEFNPLKLANSPMTPRTKVLIKSMEKTTRQLLIHWLKRDQNGPLAPRIQQHIERLFTQRKEIFDEANRKRAFVQPPAADYNDAKRPRTDAGTAPPVQHPIPGPDSLAAVYTLTNNPGLQAFDATQVPAALAAKINVRTLALTNPQVLEQALETIRLRFRTLYAAAAAAAPAQAPVLNAGTAPLGVDDDDDDYEPDFYAAEDTEQILNKLDNAPPEQPAEEAAALAPLGPFKLQAPPLLDPELALKVGQITSSRVFAPLPGLEEATQKHKAGINRLAASSYTRDSWLTVITRLATRSTAGLEDFSSGIKPEDAGNALDRPRMSLSNIIRETLYNYVLEDWRRRIDVAILWLCEEWYNDQLTKKNGTGAPLYYDKWAPRLLDGILTYTTAQDKVLTRFVAEIPELNKGLLGRLKSLCGDPTKVQLACQTLLYMVMMRPPAKEIALDTVADIWMEYEDARPLAGKYLSKWRPGFIESQQALADGSAQGNMITA</sequence>
<dbReference type="InterPro" id="IPR011989">
    <property type="entry name" value="ARM-like"/>
</dbReference>
<dbReference type="InterPro" id="IPR032460">
    <property type="entry name" value="Symplekin/Pta1_N"/>
</dbReference>
<evidence type="ECO:0000256" key="2">
    <source>
        <dbReference type="ARBA" id="ARBA00022664"/>
    </source>
</evidence>
<protein>
    <submittedName>
        <fullName evidence="6">mRNA cleavage and polyadenylation specificity factor complex subunit pta1</fullName>
    </submittedName>
</protein>
<proteinExistence type="predicted"/>
<evidence type="ECO:0000256" key="3">
    <source>
        <dbReference type="ARBA" id="ARBA00023242"/>
    </source>
</evidence>
<feature type="region of interest" description="Disordered" evidence="4">
    <location>
        <begin position="322"/>
        <end position="344"/>
    </location>
</feature>
<dbReference type="PANTHER" id="PTHR15245:SF20">
    <property type="entry name" value="SYMPLEKIN"/>
    <property type="match status" value="1"/>
</dbReference>
<reference evidence="6" key="2">
    <citation type="submission" date="2023-05" db="EMBL/GenBank/DDBJ databases">
        <authorList>
            <consortium name="Lawrence Berkeley National Laboratory"/>
            <person name="Steindorff A."/>
            <person name="Hensen N."/>
            <person name="Bonometti L."/>
            <person name="Westerberg I."/>
            <person name="Brannstrom I.O."/>
            <person name="Guillou S."/>
            <person name="Cros-Aarteil S."/>
            <person name="Calhoun S."/>
            <person name="Haridas S."/>
            <person name="Kuo A."/>
            <person name="Mondo S."/>
            <person name="Pangilinan J."/>
            <person name="Riley R."/>
            <person name="Labutti K."/>
            <person name="Andreopoulos B."/>
            <person name="Lipzen A."/>
            <person name="Chen C."/>
            <person name="Yanf M."/>
            <person name="Daum C."/>
            <person name="Ng V."/>
            <person name="Clum A."/>
            <person name="Ohm R."/>
            <person name="Martin F."/>
            <person name="Silar P."/>
            <person name="Natvig D."/>
            <person name="Lalanne C."/>
            <person name="Gautier V."/>
            <person name="Ament-Velasquez S.L."/>
            <person name="Kruys A."/>
            <person name="Hutchinson M.I."/>
            <person name="Powell A.J."/>
            <person name="Barry K."/>
            <person name="Miller A.N."/>
            <person name="Grigoriev I.V."/>
            <person name="Debuchy R."/>
            <person name="Gladieux P."/>
            <person name="Thoren M.H."/>
            <person name="Johannesson H."/>
        </authorList>
    </citation>
    <scope>NUCLEOTIDE SEQUENCE</scope>
    <source>
        <strain evidence="6">PSN243</strain>
    </source>
</reference>
<dbReference type="GO" id="GO:0006397">
    <property type="term" value="P:mRNA processing"/>
    <property type="evidence" value="ECO:0007669"/>
    <property type="project" value="UniProtKB-KW"/>
</dbReference>
<evidence type="ECO:0000256" key="1">
    <source>
        <dbReference type="ARBA" id="ARBA00004123"/>
    </source>
</evidence>
<dbReference type="InterPro" id="IPR021850">
    <property type="entry name" value="Symplekin/Pta1"/>
</dbReference>
<evidence type="ECO:0000313" key="6">
    <source>
        <dbReference type="EMBL" id="KAK4451692.1"/>
    </source>
</evidence>
<keyword evidence="7" id="KW-1185">Reference proteome</keyword>
<gene>
    <name evidence="6" type="ORF">QBC34DRAFT_51516</name>
</gene>
<feature type="domain" description="Symplekin/Pta1 N-terminal" evidence="5">
    <location>
        <begin position="93"/>
        <end position="312"/>
    </location>
</feature>
<evidence type="ECO:0000313" key="7">
    <source>
        <dbReference type="Proteomes" id="UP001321760"/>
    </source>
</evidence>
<dbReference type="AlphaFoldDB" id="A0AAV9GUI6"/>
<evidence type="ECO:0000256" key="4">
    <source>
        <dbReference type="SAM" id="MobiDB-lite"/>
    </source>
</evidence>
<dbReference type="PANTHER" id="PTHR15245">
    <property type="entry name" value="SYMPLEKIN-RELATED"/>
    <property type="match status" value="1"/>
</dbReference>
<keyword evidence="3" id="KW-0539">Nucleus</keyword>
<comment type="caution">
    <text evidence="6">The sequence shown here is derived from an EMBL/GenBank/DDBJ whole genome shotgun (WGS) entry which is preliminary data.</text>
</comment>
<dbReference type="GO" id="GO:0005847">
    <property type="term" value="C:mRNA cleavage and polyadenylation specificity factor complex"/>
    <property type="evidence" value="ECO:0007669"/>
    <property type="project" value="TreeGrafter"/>
</dbReference>
<keyword evidence="2" id="KW-0507">mRNA processing</keyword>
<dbReference type="Pfam" id="PF11935">
    <property type="entry name" value="SYMPK_PTA1_N"/>
    <property type="match status" value="1"/>
</dbReference>
<reference evidence="6" key="1">
    <citation type="journal article" date="2023" name="Mol. Phylogenet. Evol.">
        <title>Genome-scale phylogeny and comparative genomics of the fungal order Sordariales.</title>
        <authorList>
            <person name="Hensen N."/>
            <person name="Bonometti L."/>
            <person name="Westerberg I."/>
            <person name="Brannstrom I.O."/>
            <person name="Guillou S."/>
            <person name="Cros-Aarteil S."/>
            <person name="Calhoun S."/>
            <person name="Haridas S."/>
            <person name="Kuo A."/>
            <person name="Mondo S."/>
            <person name="Pangilinan J."/>
            <person name="Riley R."/>
            <person name="LaButti K."/>
            <person name="Andreopoulos B."/>
            <person name="Lipzen A."/>
            <person name="Chen C."/>
            <person name="Yan M."/>
            <person name="Daum C."/>
            <person name="Ng V."/>
            <person name="Clum A."/>
            <person name="Steindorff A."/>
            <person name="Ohm R.A."/>
            <person name="Martin F."/>
            <person name="Silar P."/>
            <person name="Natvig D.O."/>
            <person name="Lalanne C."/>
            <person name="Gautier V."/>
            <person name="Ament-Velasquez S.L."/>
            <person name="Kruys A."/>
            <person name="Hutchinson M.I."/>
            <person name="Powell A.J."/>
            <person name="Barry K."/>
            <person name="Miller A.N."/>
            <person name="Grigoriev I.V."/>
            <person name="Debuchy R."/>
            <person name="Gladieux P."/>
            <person name="Hiltunen Thoren M."/>
            <person name="Johannesson H."/>
        </authorList>
    </citation>
    <scope>NUCLEOTIDE SEQUENCE</scope>
    <source>
        <strain evidence="6">PSN243</strain>
    </source>
</reference>
<organism evidence="6 7">
    <name type="scientific">Podospora aff. communis PSN243</name>
    <dbReference type="NCBI Taxonomy" id="3040156"/>
    <lineage>
        <taxon>Eukaryota</taxon>
        <taxon>Fungi</taxon>
        <taxon>Dikarya</taxon>
        <taxon>Ascomycota</taxon>
        <taxon>Pezizomycotina</taxon>
        <taxon>Sordariomycetes</taxon>
        <taxon>Sordariomycetidae</taxon>
        <taxon>Sordariales</taxon>
        <taxon>Podosporaceae</taxon>
        <taxon>Podospora</taxon>
    </lineage>
</organism>
<accession>A0AAV9GUI6</accession>
<name>A0AAV9GUI6_9PEZI</name>
<evidence type="ECO:0000259" key="5">
    <source>
        <dbReference type="Pfam" id="PF11935"/>
    </source>
</evidence>
<dbReference type="Gene3D" id="1.25.10.10">
    <property type="entry name" value="Leucine-rich Repeat Variant"/>
    <property type="match status" value="1"/>
</dbReference>
<comment type="subcellular location">
    <subcellularLocation>
        <location evidence="1">Nucleus</location>
    </subcellularLocation>
</comment>
<dbReference type="Proteomes" id="UP001321760">
    <property type="component" value="Unassembled WGS sequence"/>
</dbReference>